<dbReference type="InterPro" id="IPR005821">
    <property type="entry name" value="Ion_trans_dom"/>
</dbReference>
<dbReference type="GO" id="GO:0016020">
    <property type="term" value="C:membrane"/>
    <property type="evidence" value="ECO:0007669"/>
    <property type="project" value="UniProtKB-SubCell"/>
</dbReference>
<evidence type="ECO:0000256" key="4">
    <source>
        <dbReference type="ARBA" id="ARBA00023136"/>
    </source>
</evidence>
<organism evidence="7 8">
    <name type="scientific">Rotaria magnacalcarata</name>
    <dbReference type="NCBI Taxonomy" id="392030"/>
    <lineage>
        <taxon>Eukaryota</taxon>
        <taxon>Metazoa</taxon>
        <taxon>Spiralia</taxon>
        <taxon>Gnathifera</taxon>
        <taxon>Rotifera</taxon>
        <taxon>Eurotatoria</taxon>
        <taxon>Bdelloidea</taxon>
        <taxon>Philodinida</taxon>
        <taxon>Philodinidae</taxon>
        <taxon>Rotaria</taxon>
    </lineage>
</organism>
<proteinExistence type="predicted"/>
<evidence type="ECO:0000256" key="1">
    <source>
        <dbReference type="ARBA" id="ARBA00004141"/>
    </source>
</evidence>
<comment type="subcellular location">
    <subcellularLocation>
        <location evidence="1">Membrane</location>
        <topology evidence="1">Multi-pass membrane protein</topology>
    </subcellularLocation>
</comment>
<comment type="caution">
    <text evidence="7">The sequence shown here is derived from an EMBL/GenBank/DDBJ whole genome shotgun (WGS) entry which is preliminary data.</text>
</comment>
<dbReference type="Proteomes" id="UP000663866">
    <property type="component" value="Unassembled WGS sequence"/>
</dbReference>
<evidence type="ECO:0000259" key="6">
    <source>
        <dbReference type="Pfam" id="PF00520"/>
    </source>
</evidence>
<dbReference type="Gene3D" id="1.10.287.70">
    <property type="match status" value="1"/>
</dbReference>
<keyword evidence="8" id="KW-1185">Reference proteome</keyword>
<evidence type="ECO:0000256" key="5">
    <source>
        <dbReference type="SAM" id="Phobius"/>
    </source>
</evidence>
<name>A0A821J1X7_9BILA</name>
<evidence type="ECO:0000313" key="7">
    <source>
        <dbReference type="EMBL" id="CAF4714365.1"/>
    </source>
</evidence>
<protein>
    <recommendedName>
        <fullName evidence="6">Ion transport domain-containing protein</fullName>
    </recommendedName>
</protein>
<evidence type="ECO:0000313" key="8">
    <source>
        <dbReference type="Proteomes" id="UP000663866"/>
    </source>
</evidence>
<accession>A0A821J1X7</accession>
<gene>
    <name evidence="7" type="ORF">OVN521_LOCUS48855</name>
</gene>
<dbReference type="AlphaFoldDB" id="A0A821J1X7"/>
<feature type="non-terminal residue" evidence="7">
    <location>
        <position position="1"/>
    </location>
</feature>
<keyword evidence="3 5" id="KW-1133">Transmembrane helix</keyword>
<feature type="transmembrane region" description="Helical" evidence="5">
    <location>
        <begin position="9"/>
        <end position="32"/>
    </location>
</feature>
<feature type="domain" description="Ion transport" evidence="6">
    <location>
        <begin position="3"/>
        <end position="41"/>
    </location>
</feature>
<keyword evidence="2 5" id="KW-0812">Transmembrane</keyword>
<keyword evidence="4 5" id="KW-0472">Membrane</keyword>
<reference evidence="7" key="1">
    <citation type="submission" date="2021-02" db="EMBL/GenBank/DDBJ databases">
        <authorList>
            <person name="Nowell W R."/>
        </authorList>
    </citation>
    <scope>NUCLEOTIDE SEQUENCE</scope>
</reference>
<evidence type="ECO:0000256" key="2">
    <source>
        <dbReference type="ARBA" id="ARBA00022692"/>
    </source>
</evidence>
<dbReference type="EMBL" id="CAJOBG010103945">
    <property type="protein sequence ID" value="CAF4714365.1"/>
    <property type="molecule type" value="Genomic_DNA"/>
</dbReference>
<sequence>MEKTSPWSALYFIGLIIICYYILVNLLVAIFVEGFSNEGEDEPPS</sequence>
<dbReference type="Pfam" id="PF00520">
    <property type="entry name" value="Ion_trans"/>
    <property type="match status" value="1"/>
</dbReference>
<dbReference type="GO" id="GO:0005216">
    <property type="term" value="F:monoatomic ion channel activity"/>
    <property type="evidence" value="ECO:0007669"/>
    <property type="project" value="InterPro"/>
</dbReference>
<evidence type="ECO:0000256" key="3">
    <source>
        <dbReference type="ARBA" id="ARBA00022989"/>
    </source>
</evidence>